<name>A0A1J5MWI5_9BACT</name>
<keyword evidence="2" id="KW-0663">Pyridoxal phosphate</keyword>
<dbReference type="GO" id="GO:0030170">
    <property type="term" value="F:pyridoxal phosphate binding"/>
    <property type="evidence" value="ECO:0007669"/>
    <property type="project" value="InterPro"/>
</dbReference>
<organism evidence="4 5">
    <name type="scientific">Pseudodesulfovibrio hydrargyri</name>
    <dbReference type="NCBI Taxonomy" id="2125990"/>
    <lineage>
        <taxon>Bacteria</taxon>
        <taxon>Pseudomonadati</taxon>
        <taxon>Thermodesulfobacteriota</taxon>
        <taxon>Desulfovibrionia</taxon>
        <taxon>Desulfovibrionales</taxon>
        <taxon>Desulfovibrionaceae</taxon>
    </lineage>
</organism>
<evidence type="ECO:0000256" key="1">
    <source>
        <dbReference type="ARBA" id="ARBA00001933"/>
    </source>
</evidence>
<evidence type="ECO:0000259" key="3">
    <source>
        <dbReference type="Pfam" id="PF00291"/>
    </source>
</evidence>
<reference evidence="4 5" key="1">
    <citation type="submission" date="2015-09" db="EMBL/GenBank/DDBJ databases">
        <title>Genome of Desulfovibrio dechloracetivorans BerOc1, a mercury methylating strain isolated from highly hydrocarbons and metals contaminated coastal sediments.</title>
        <authorList>
            <person name="Goni Urriza M."/>
            <person name="Gassie C."/>
            <person name="Bouchez O."/>
            <person name="Klopp C."/>
            <person name="Ranchou-Peyruse A."/>
            <person name="Remy G."/>
        </authorList>
    </citation>
    <scope>NUCLEOTIDE SEQUENCE [LARGE SCALE GENOMIC DNA]</scope>
    <source>
        <strain evidence="4 5">BerOc1</strain>
    </source>
</reference>
<dbReference type="PANTHER" id="PTHR42937:SF1">
    <property type="entry name" value="DIAMINOPROPIONATE AMMONIA-LYASE"/>
    <property type="match status" value="1"/>
</dbReference>
<feature type="domain" description="Tryptophan synthase beta chain-like PALP" evidence="3">
    <location>
        <begin position="40"/>
        <end position="341"/>
    </location>
</feature>
<accession>A0A1J5MWI5</accession>
<dbReference type="Gene3D" id="3.40.50.1100">
    <property type="match status" value="3"/>
</dbReference>
<gene>
    <name evidence="4" type="primary">dpaL</name>
    <name evidence="4" type="ORF">BerOc1_02836</name>
</gene>
<evidence type="ECO:0000313" key="5">
    <source>
        <dbReference type="Proteomes" id="UP000181901"/>
    </source>
</evidence>
<dbReference type="NCBIfam" id="NF006058">
    <property type="entry name" value="PRK08206.1"/>
    <property type="match status" value="1"/>
</dbReference>
<dbReference type="RefSeq" id="WP_207503311.1">
    <property type="nucleotide sequence ID" value="NZ_LKAQ01000004.1"/>
</dbReference>
<comment type="caution">
    <text evidence="4">The sequence shown here is derived from an EMBL/GenBank/DDBJ whole genome shotgun (WGS) entry which is preliminary data.</text>
</comment>
<dbReference type="InterPro" id="IPR010081">
    <property type="entry name" value="DiNH2opropionate_NH3_lyase"/>
</dbReference>
<keyword evidence="4" id="KW-0456">Lyase</keyword>
<keyword evidence="5" id="KW-1185">Reference proteome</keyword>
<dbReference type="InterPro" id="IPR036052">
    <property type="entry name" value="TrpB-like_PALP_sf"/>
</dbReference>
<dbReference type="AlphaFoldDB" id="A0A1J5MWI5"/>
<dbReference type="GO" id="GO:0008838">
    <property type="term" value="F:diaminopropionate ammonia-lyase activity"/>
    <property type="evidence" value="ECO:0007669"/>
    <property type="project" value="UniProtKB-EC"/>
</dbReference>
<dbReference type="CDD" id="cd00640">
    <property type="entry name" value="Trp-synth-beta_II"/>
    <property type="match status" value="1"/>
</dbReference>
<dbReference type="Pfam" id="PF00291">
    <property type="entry name" value="PALP"/>
    <property type="match status" value="1"/>
</dbReference>
<dbReference type="SUPFAM" id="SSF53686">
    <property type="entry name" value="Tryptophan synthase beta subunit-like PLP-dependent enzymes"/>
    <property type="match status" value="1"/>
</dbReference>
<evidence type="ECO:0000256" key="2">
    <source>
        <dbReference type="ARBA" id="ARBA00022898"/>
    </source>
</evidence>
<proteinExistence type="predicted"/>
<dbReference type="NCBIfam" id="TIGR01747">
    <property type="entry name" value="diampropi_NH3ly"/>
    <property type="match status" value="1"/>
</dbReference>
<sequence length="397" mass="43141">MKIQCLKNVKRDVSSYEPRLIDAGLFEEVQAFHGSIAGYRKSALHSLVSLAGFMGAGSLWVKDESSRFGLNSFKALGASYAIGKALARELGEPLSALPFPVLRERVRERLPHLKLLAATDGNHGRGVAWMGRQLGLPVSVWMPKGTTAARLEHIRREGAEATVTDLNYDETVRLVARKGAEKNCLVIQDTAWEGYEDVPRWIMQGYSIIARELFDDLGEAVPTHVFIQAGVGAFAGTIAESLYALYKDRCPKVVIVEAEAADCFYQSALKGEDVTKTGDLTTIMAGLACGEQNPLANKILKQLAFGFISAPEWASANGMRILANPLPGDAPVVSGESGAVGAGVLERIMRNPEYADCKALLELDQDSKVLVFSTEGDTDPGVYRDVVWFGKYNEPMA</sequence>
<comment type="cofactor">
    <cofactor evidence="1">
        <name>pyridoxal 5'-phosphate</name>
        <dbReference type="ChEBI" id="CHEBI:597326"/>
    </cofactor>
</comment>
<dbReference type="InterPro" id="IPR001926">
    <property type="entry name" value="TrpB-like_PALP"/>
</dbReference>
<dbReference type="EMBL" id="LKAQ01000004">
    <property type="protein sequence ID" value="OIQ50894.1"/>
    <property type="molecule type" value="Genomic_DNA"/>
</dbReference>
<dbReference type="PANTHER" id="PTHR42937">
    <property type="match status" value="1"/>
</dbReference>
<dbReference type="Proteomes" id="UP000181901">
    <property type="component" value="Unassembled WGS sequence"/>
</dbReference>
<evidence type="ECO:0000313" key="4">
    <source>
        <dbReference type="EMBL" id="OIQ50894.1"/>
    </source>
</evidence>
<dbReference type="EC" id="4.3.1.15" evidence="4"/>
<protein>
    <submittedName>
        <fullName evidence="4">Diaminopropionate ammonia-lyase</fullName>
        <ecNumber evidence="4">4.3.1.15</ecNumber>
    </submittedName>
</protein>